<proteinExistence type="predicted"/>
<organism evidence="1 2">
    <name type="scientific">Parapedobacter defluvii</name>
    <dbReference type="NCBI Taxonomy" id="2045106"/>
    <lineage>
        <taxon>Bacteria</taxon>
        <taxon>Pseudomonadati</taxon>
        <taxon>Bacteroidota</taxon>
        <taxon>Sphingobacteriia</taxon>
        <taxon>Sphingobacteriales</taxon>
        <taxon>Sphingobacteriaceae</taxon>
        <taxon>Parapedobacter</taxon>
    </lineage>
</organism>
<reference evidence="2" key="1">
    <citation type="journal article" date="2019" name="Int. J. Syst. Evol. Microbiol.">
        <title>The Global Catalogue of Microorganisms (GCM) 10K type strain sequencing project: providing services to taxonomists for standard genome sequencing and annotation.</title>
        <authorList>
            <consortium name="The Broad Institute Genomics Platform"/>
            <consortium name="The Broad Institute Genome Sequencing Center for Infectious Disease"/>
            <person name="Wu L."/>
            <person name="Ma J."/>
        </authorList>
    </citation>
    <scope>NUCLEOTIDE SEQUENCE [LARGE SCALE GENOMIC DNA]</scope>
    <source>
        <strain evidence="2">CGMCC 1.15342</strain>
    </source>
</reference>
<evidence type="ECO:0000313" key="2">
    <source>
        <dbReference type="Proteomes" id="UP000597338"/>
    </source>
</evidence>
<comment type="caution">
    <text evidence="1">The sequence shown here is derived from an EMBL/GenBank/DDBJ whole genome shotgun (WGS) entry which is preliminary data.</text>
</comment>
<evidence type="ECO:0000313" key="1">
    <source>
        <dbReference type="EMBL" id="GGC17314.1"/>
    </source>
</evidence>
<dbReference type="Proteomes" id="UP000597338">
    <property type="component" value="Unassembled WGS sequence"/>
</dbReference>
<accession>A0ABQ1L0S4</accession>
<name>A0ABQ1L0S4_9SPHI</name>
<gene>
    <name evidence="1" type="ORF">GCM10011386_06410</name>
</gene>
<protein>
    <submittedName>
        <fullName evidence="1">Uncharacterized protein</fullName>
    </submittedName>
</protein>
<dbReference type="RefSeq" id="WP_188747271.1">
    <property type="nucleotide sequence ID" value="NZ_BMIK01000001.1"/>
</dbReference>
<dbReference type="NCBIfam" id="NF035938">
    <property type="entry name" value="EboA_domain"/>
    <property type="match status" value="1"/>
</dbReference>
<dbReference type="EMBL" id="BMIK01000001">
    <property type="protein sequence ID" value="GGC17314.1"/>
    <property type="molecule type" value="Genomic_DNA"/>
</dbReference>
<dbReference type="InterPro" id="IPR047715">
    <property type="entry name" value="EboA_dom"/>
</dbReference>
<sequence length="292" mass="33413">MKDVEADLQDQITRYLSNQEWNDLTDQVNRLANDPQPNTLARVFTGVPRTIRSADTALRITVDGAVSVDSGRLPLLIRDWPLARLIRVWVLMNIPKLELSAYISLIERLFQYGEMEELAALYAALPIYHYPTEWRFRCTEGIRSNMAPVRQAVILNNPYPSHFLDEGAWNQLVLKAFFTDENIPQIIGLKTRNNGKLAGALVDYAYELYAAKRNINPFLWILVAPFLDERAYRLMEQIIQESQQTLTRKAIAYAFGTGNFAPATDFITRNSELTDLRNTAGTPWDGWLDQTD</sequence>
<keyword evidence="2" id="KW-1185">Reference proteome</keyword>